<dbReference type="Proteomes" id="UP000813463">
    <property type="component" value="Chromosome 1"/>
</dbReference>
<protein>
    <recommendedName>
        <fullName evidence="2">Peptidase S1 domain-containing protein</fullName>
    </recommendedName>
</protein>
<dbReference type="Gene3D" id="2.40.10.10">
    <property type="entry name" value="Trypsin-like serine proteases"/>
    <property type="match status" value="1"/>
</dbReference>
<evidence type="ECO:0000313" key="3">
    <source>
        <dbReference type="Proteomes" id="UP000813463"/>
    </source>
</evidence>
<dbReference type="SUPFAM" id="SSF50494">
    <property type="entry name" value="Trypsin-like serine proteases"/>
    <property type="match status" value="1"/>
</dbReference>
<sequence length="311" mass="33483">MQTAWRDRHSFEGDRGASGSHARPRVSDVGLGQRPMRQKTEPKGSYTEFKSCAHHFNSHLLQLILLQPKIETKQKPFTAVRSPSSLPSPSSLRTFTLLTAACSLPSLLSSHTTFGLQFFPPILLASSSFARTCSSSSAVASSAAAPSAASPSAAAPSATMLACFLARYARRLLELEVRTPFSALLSYPESGLSSRGGALILSSCPLYSPLGLSAILGDPGVHGWSELLGLQADASINPGNSGGPAFNEECNCVGIAFQSMKKEDAENIGYFFQHMSSYTLFKFMRGMEHTLGSQLLGLSGKRWRILTCQWE</sequence>
<evidence type="ECO:0000256" key="1">
    <source>
        <dbReference type="SAM" id="MobiDB-lite"/>
    </source>
</evidence>
<dbReference type="InterPro" id="IPR001254">
    <property type="entry name" value="Trypsin_dom"/>
</dbReference>
<reference evidence="3" key="1">
    <citation type="journal article" date="2021" name="Nat. Commun.">
        <title>Genomic analyses provide insights into spinach domestication and the genetic basis of agronomic traits.</title>
        <authorList>
            <person name="Cai X."/>
            <person name="Sun X."/>
            <person name="Xu C."/>
            <person name="Sun H."/>
            <person name="Wang X."/>
            <person name="Ge C."/>
            <person name="Zhang Z."/>
            <person name="Wang Q."/>
            <person name="Fei Z."/>
            <person name="Jiao C."/>
            <person name="Wang Q."/>
        </authorList>
    </citation>
    <scope>NUCLEOTIDE SEQUENCE [LARGE SCALE GENOMIC DNA]</scope>
    <source>
        <strain evidence="3">cv. Varoflay</strain>
    </source>
</reference>
<proteinExistence type="predicted"/>
<dbReference type="GeneID" id="110800093"/>
<feature type="domain" description="Peptidase S1" evidence="2">
    <location>
        <begin position="230"/>
        <end position="278"/>
    </location>
</feature>
<gene>
    <name evidence="4" type="primary">LOC110800093</name>
</gene>
<dbReference type="PANTHER" id="PTHR45980:SF18">
    <property type="entry name" value="PROTEASE DO-LIKE 9"/>
    <property type="match status" value="1"/>
</dbReference>
<dbReference type="InterPro" id="IPR009003">
    <property type="entry name" value="Peptidase_S1_PA"/>
</dbReference>
<accession>A0ABM3R3I7</accession>
<feature type="region of interest" description="Disordered" evidence="1">
    <location>
        <begin position="1"/>
        <end position="44"/>
    </location>
</feature>
<dbReference type="Pfam" id="PF00089">
    <property type="entry name" value="Trypsin"/>
    <property type="match status" value="1"/>
</dbReference>
<evidence type="ECO:0000313" key="4">
    <source>
        <dbReference type="RefSeq" id="XP_056690184.1"/>
    </source>
</evidence>
<keyword evidence="3" id="KW-1185">Reference proteome</keyword>
<reference evidence="4" key="2">
    <citation type="submission" date="2025-08" db="UniProtKB">
        <authorList>
            <consortium name="RefSeq"/>
        </authorList>
    </citation>
    <scope>IDENTIFICATION</scope>
    <source>
        <tissue evidence="4">Leaf</tissue>
    </source>
</reference>
<name>A0ABM3R3I7_SPIOL</name>
<feature type="compositionally biased region" description="Basic and acidic residues" evidence="1">
    <location>
        <begin position="1"/>
        <end position="15"/>
    </location>
</feature>
<dbReference type="RefSeq" id="XP_056690184.1">
    <property type="nucleotide sequence ID" value="XM_056834206.1"/>
</dbReference>
<evidence type="ECO:0000259" key="2">
    <source>
        <dbReference type="Pfam" id="PF00089"/>
    </source>
</evidence>
<dbReference type="PANTHER" id="PTHR45980">
    <property type="match status" value="1"/>
</dbReference>
<organism evidence="3 4">
    <name type="scientific">Spinacia oleracea</name>
    <name type="common">Spinach</name>
    <dbReference type="NCBI Taxonomy" id="3562"/>
    <lineage>
        <taxon>Eukaryota</taxon>
        <taxon>Viridiplantae</taxon>
        <taxon>Streptophyta</taxon>
        <taxon>Embryophyta</taxon>
        <taxon>Tracheophyta</taxon>
        <taxon>Spermatophyta</taxon>
        <taxon>Magnoliopsida</taxon>
        <taxon>eudicotyledons</taxon>
        <taxon>Gunneridae</taxon>
        <taxon>Pentapetalae</taxon>
        <taxon>Caryophyllales</taxon>
        <taxon>Chenopodiaceae</taxon>
        <taxon>Chenopodioideae</taxon>
        <taxon>Anserineae</taxon>
        <taxon>Spinacia</taxon>
    </lineage>
</organism>
<dbReference type="InterPro" id="IPR043504">
    <property type="entry name" value="Peptidase_S1_PA_chymotrypsin"/>
</dbReference>